<name>A0A7I7Q744_9MYCO</name>
<sequence>MLQPPLELKAEIPAWTRTENRERTLDVAACGRRPETTSPAPVWETTRSGWRKVTGLENY</sequence>
<dbReference type="Proteomes" id="UP000467130">
    <property type="component" value="Chromosome"/>
</dbReference>
<evidence type="ECO:0000313" key="1">
    <source>
        <dbReference type="EMBL" id="BBY22073.1"/>
    </source>
</evidence>
<gene>
    <name evidence="1" type="ORF">MSTO_22780</name>
</gene>
<proteinExistence type="predicted"/>
<reference evidence="1 2" key="1">
    <citation type="journal article" date="2019" name="Emerg. Microbes Infect.">
        <title>Comprehensive subspecies identification of 175 nontuberculous mycobacteria species based on 7547 genomic profiles.</title>
        <authorList>
            <person name="Matsumoto Y."/>
            <person name="Kinjo T."/>
            <person name="Motooka D."/>
            <person name="Nabeya D."/>
            <person name="Jung N."/>
            <person name="Uechi K."/>
            <person name="Horii T."/>
            <person name="Iida T."/>
            <person name="Fujita J."/>
            <person name="Nakamura S."/>
        </authorList>
    </citation>
    <scope>NUCLEOTIDE SEQUENCE [LARGE SCALE GENOMIC DNA]</scope>
    <source>
        <strain evidence="1 2">JCM 17783</strain>
    </source>
</reference>
<dbReference type="EMBL" id="AP022587">
    <property type="protein sequence ID" value="BBY22073.1"/>
    <property type="molecule type" value="Genomic_DNA"/>
</dbReference>
<dbReference type="AlphaFoldDB" id="A0A7I7Q744"/>
<evidence type="ECO:0000313" key="2">
    <source>
        <dbReference type="Proteomes" id="UP000467130"/>
    </source>
</evidence>
<keyword evidence="2" id="KW-1185">Reference proteome</keyword>
<dbReference type="KEGG" id="msto:MSTO_22780"/>
<organism evidence="1 2">
    <name type="scientific">Mycobacterium stomatepiae</name>
    <dbReference type="NCBI Taxonomy" id="470076"/>
    <lineage>
        <taxon>Bacteria</taxon>
        <taxon>Bacillati</taxon>
        <taxon>Actinomycetota</taxon>
        <taxon>Actinomycetes</taxon>
        <taxon>Mycobacteriales</taxon>
        <taxon>Mycobacteriaceae</taxon>
        <taxon>Mycobacterium</taxon>
        <taxon>Mycobacterium simiae complex</taxon>
    </lineage>
</organism>
<accession>A0A7I7Q744</accession>
<protein>
    <submittedName>
        <fullName evidence="1">Uncharacterized protein</fullName>
    </submittedName>
</protein>